<reference evidence="4 5" key="1">
    <citation type="submission" date="2018-01" db="EMBL/GenBank/DDBJ databases">
        <title>Draft genome sequences of clinical isolates and type strains of oral Veillonella including Veillonella infantum sp., nov.</title>
        <authorList>
            <person name="Mashima I."/>
            <person name="Liao Y.-C."/>
            <person name="Sabharwal A."/>
            <person name="Haase E.M."/>
            <person name="Nakazawa F."/>
            <person name="Scannapieco F.A."/>
        </authorList>
    </citation>
    <scope>NUCLEOTIDE SEQUENCE [LARGE SCALE GENOMIC DNA]</scope>
    <source>
        <strain evidence="4 5">Y6</strain>
    </source>
</reference>
<name>A0A2S7ZMZ6_9FIRM</name>
<evidence type="ECO:0000256" key="1">
    <source>
        <dbReference type="SAM" id="MobiDB-lite"/>
    </source>
</evidence>
<evidence type="ECO:0000313" key="5">
    <source>
        <dbReference type="Proteomes" id="UP000238877"/>
    </source>
</evidence>
<dbReference type="Proteomes" id="UP000300381">
    <property type="component" value="Unassembled WGS sequence"/>
</dbReference>
<proteinExistence type="predicted"/>
<comment type="caution">
    <text evidence="4">The sequence shown here is derived from an EMBL/GenBank/DDBJ whole genome shotgun (WGS) entry which is preliminary data.</text>
</comment>
<keyword evidence="2" id="KW-1133">Transmembrane helix</keyword>
<protein>
    <submittedName>
        <fullName evidence="4">Uncharacterized protein</fullName>
    </submittedName>
</protein>
<dbReference type="Proteomes" id="UP000238877">
    <property type="component" value="Unassembled WGS sequence"/>
</dbReference>
<dbReference type="STRING" id="1110546.GCA_001078375_00745"/>
<dbReference type="EMBL" id="BJCQ01000013">
    <property type="protein sequence ID" value="GCL66989.1"/>
    <property type="molecule type" value="Genomic_DNA"/>
</dbReference>
<evidence type="ECO:0000313" key="3">
    <source>
        <dbReference type="EMBL" id="GCL66989.1"/>
    </source>
</evidence>
<feature type="transmembrane region" description="Helical" evidence="2">
    <location>
        <begin position="21"/>
        <end position="41"/>
    </location>
</feature>
<reference evidence="3 6" key="2">
    <citation type="submission" date="2019-03" db="EMBL/GenBank/DDBJ databases">
        <title>Draft genome sequences of two Veillonella tobetsuensis clinical isolates from intraoperative bronchial fluids of elderly patients with pulmonary carcinoma.</title>
        <authorList>
            <person name="Akiyama T."/>
        </authorList>
    </citation>
    <scope>NUCLEOTIDE SEQUENCE [LARGE SCALE GENOMIC DNA]</scope>
    <source>
        <strain evidence="3 6">PAGU 1578</strain>
    </source>
</reference>
<dbReference type="EMBL" id="PPDF01000012">
    <property type="protein sequence ID" value="PQL24575.1"/>
    <property type="molecule type" value="Genomic_DNA"/>
</dbReference>
<sequence length="221" mass="24568">MHINQLLQDKFIQYVTQYKRYKKGILILILLGLIVFAWSVFHIPEENHIPMESQSNVVSKSAEDKNEAKLLYNTGDTLRGFPWREVLGDSKAMNGLAPLQMLDNETIDDGMSEMVNKGELSDSKSKLHSNSKKKEKQERKANTADKVGTKSIESKYNTQKSVHVNGIVRGPKSSVIVSVGSNSSVVMEGESWQGIKIVSVDENCITLDEGGNVRCVVIGEL</sequence>
<organism evidence="4 5">
    <name type="scientific">Veillonella tobetsuensis</name>
    <dbReference type="NCBI Taxonomy" id="1110546"/>
    <lineage>
        <taxon>Bacteria</taxon>
        <taxon>Bacillati</taxon>
        <taxon>Bacillota</taxon>
        <taxon>Negativicutes</taxon>
        <taxon>Veillonellales</taxon>
        <taxon>Veillonellaceae</taxon>
        <taxon>Veillonella</taxon>
    </lineage>
</organism>
<keyword evidence="2" id="KW-0472">Membrane</keyword>
<gene>
    <name evidence="3" type="ORF">PAGU1578_06100</name>
    <name evidence="4" type="ORF">VTHSUH11_06225</name>
</gene>
<accession>A0A2S7ZMZ6</accession>
<evidence type="ECO:0000313" key="6">
    <source>
        <dbReference type="Proteomes" id="UP000300381"/>
    </source>
</evidence>
<keyword evidence="2" id="KW-0812">Transmembrane</keyword>
<dbReference type="AlphaFoldDB" id="A0A2S7ZMZ6"/>
<evidence type="ECO:0000313" key="4">
    <source>
        <dbReference type="EMBL" id="PQL24575.1"/>
    </source>
</evidence>
<feature type="region of interest" description="Disordered" evidence="1">
    <location>
        <begin position="118"/>
        <end position="148"/>
    </location>
</feature>
<dbReference type="RefSeq" id="WP_105093028.1">
    <property type="nucleotide sequence ID" value="NZ_BJCQ01000013.1"/>
</dbReference>
<evidence type="ECO:0000256" key="2">
    <source>
        <dbReference type="SAM" id="Phobius"/>
    </source>
</evidence>